<feature type="transmembrane region" description="Helical" evidence="6">
    <location>
        <begin position="65"/>
        <end position="89"/>
    </location>
</feature>
<keyword evidence="5 6" id="KW-0472">Membrane</keyword>
<feature type="transmembrane region" description="Helical" evidence="6">
    <location>
        <begin position="180"/>
        <end position="201"/>
    </location>
</feature>
<feature type="transmembrane region" description="Helical" evidence="6">
    <location>
        <begin position="237"/>
        <end position="257"/>
    </location>
</feature>
<feature type="transmembrane region" description="Helical" evidence="6">
    <location>
        <begin position="263"/>
        <end position="281"/>
    </location>
</feature>
<dbReference type="RefSeq" id="WP_354010777.1">
    <property type="nucleotide sequence ID" value="NZ_JBEWTA010000001.1"/>
</dbReference>
<comment type="subcellular location">
    <subcellularLocation>
        <location evidence="1">Cell membrane</location>
        <topology evidence="1">Multi-pass membrane protein</topology>
    </subcellularLocation>
</comment>
<feature type="transmembrane region" description="Helical" evidence="6">
    <location>
        <begin position="7"/>
        <end position="25"/>
    </location>
</feature>
<organism evidence="8 9">
    <name type="scientific">Endozoicomonas lisbonensis</name>
    <dbReference type="NCBI Taxonomy" id="3120522"/>
    <lineage>
        <taxon>Bacteria</taxon>
        <taxon>Pseudomonadati</taxon>
        <taxon>Pseudomonadota</taxon>
        <taxon>Gammaproteobacteria</taxon>
        <taxon>Oceanospirillales</taxon>
        <taxon>Endozoicomonadaceae</taxon>
        <taxon>Endozoicomonas</taxon>
    </lineage>
</organism>
<feature type="transmembrane region" description="Helical" evidence="6">
    <location>
        <begin position="95"/>
        <end position="114"/>
    </location>
</feature>
<keyword evidence="9" id="KW-1185">Reference proteome</keyword>
<dbReference type="PANTHER" id="PTHR42920">
    <property type="entry name" value="OS03G0707200 PROTEIN-RELATED"/>
    <property type="match status" value="1"/>
</dbReference>
<dbReference type="Gene3D" id="1.10.3730.20">
    <property type="match status" value="1"/>
</dbReference>
<dbReference type="InterPro" id="IPR000620">
    <property type="entry name" value="EamA_dom"/>
</dbReference>
<evidence type="ECO:0000256" key="5">
    <source>
        <dbReference type="ARBA" id="ARBA00023136"/>
    </source>
</evidence>
<protein>
    <submittedName>
        <fullName evidence="8">Drug/metabolite transporter (DMT)-like permease</fullName>
    </submittedName>
</protein>
<dbReference type="Proteomes" id="UP001549366">
    <property type="component" value="Unassembled WGS sequence"/>
</dbReference>
<evidence type="ECO:0000259" key="7">
    <source>
        <dbReference type="Pfam" id="PF00892"/>
    </source>
</evidence>
<gene>
    <name evidence="8" type="ORF">V5J35_001627</name>
</gene>
<dbReference type="InterPro" id="IPR037185">
    <property type="entry name" value="EmrE-like"/>
</dbReference>
<feature type="transmembrane region" description="Helical" evidence="6">
    <location>
        <begin position="121"/>
        <end position="138"/>
    </location>
</feature>
<dbReference type="SUPFAM" id="SSF103481">
    <property type="entry name" value="Multidrug resistance efflux transporter EmrE"/>
    <property type="match status" value="2"/>
</dbReference>
<evidence type="ECO:0000256" key="6">
    <source>
        <dbReference type="SAM" id="Phobius"/>
    </source>
</evidence>
<dbReference type="InterPro" id="IPR051258">
    <property type="entry name" value="Diverse_Substrate_Transporter"/>
</dbReference>
<name>A0ABV2SFA2_9GAMM</name>
<feature type="domain" description="EamA" evidence="7">
    <location>
        <begin position="6"/>
        <end position="137"/>
    </location>
</feature>
<evidence type="ECO:0000256" key="2">
    <source>
        <dbReference type="ARBA" id="ARBA00022475"/>
    </source>
</evidence>
<sequence length="306" mass="33377">MTQTNKADIVVFLTTILAAAGWIFTKMATGGMPALLFLGLRFTCAGLVVLLFCTKQLKQLSGKQLLMATQTGLVQAIGLAIWVTAISLSEQLSEGAFITSTLVIMVPFVGRLFFGTSIQREVLIALPLACAGLALLALDTSWQFEPAQLLFLTSALFFALHINLLSHFGKGIPALPMTSIQLLTVGMVGLLGFSLFETLPASISPDIWWWLTASVLLATSLRYFLQTWGFKYSNPTYAAVIMILEPVWTSLLSVLWLGESLTGRNIAGCLIILAALLITRYQQLLDLFPEKNAAAIDTFCEAKQKY</sequence>
<proteinExistence type="predicted"/>
<evidence type="ECO:0000313" key="8">
    <source>
        <dbReference type="EMBL" id="MET4756435.1"/>
    </source>
</evidence>
<feature type="transmembrane region" description="Helical" evidence="6">
    <location>
        <begin position="207"/>
        <end position="225"/>
    </location>
</feature>
<dbReference type="PANTHER" id="PTHR42920:SF5">
    <property type="entry name" value="EAMA DOMAIN-CONTAINING PROTEIN"/>
    <property type="match status" value="1"/>
</dbReference>
<accession>A0ABV2SFA2</accession>
<evidence type="ECO:0000256" key="4">
    <source>
        <dbReference type="ARBA" id="ARBA00022989"/>
    </source>
</evidence>
<keyword evidence="2" id="KW-1003">Cell membrane</keyword>
<feature type="transmembrane region" description="Helical" evidence="6">
    <location>
        <begin position="31"/>
        <end position="53"/>
    </location>
</feature>
<evidence type="ECO:0000256" key="3">
    <source>
        <dbReference type="ARBA" id="ARBA00022692"/>
    </source>
</evidence>
<feature type="domain" description="EamA" evidence="7">
    <location>
        <begin position="148"/>
        <end position="279"/>
    </location>
</feature>
<evidence type="ECO:0000256" key="1">
    <source>
        <dbReference type="ARBA" id="ARBA00004651"/>
    </source>
</evidence>
<evidence type="ECO:0000313" key="9">
    <source>
        <dbReference type="Proteomes" id="UP001549366"/>
    </source>
</evidence>
<dbReference type="Pfam" id="PF00892">
    <property type="entry name" value="EamA"/>
    <property type="match status" value="2"/>
</dbReference>
<comment type="caution">
    <text evidence="8">The sequence shown here is derived from an EMBL/GenBank/DDBJ whole genome shotgun (WGS) entry which is preliminary data.</text>
</comment>
<dbReference type="EMBL" id="JBEWTB010000002">
    <property type="protein sequence ID" value="MET4756435.1"/>
    <property type="molecule type" value="Genomic_DNA"/>
</dbReference>
<reference evidence="8 9" key="1">
    <citation type="submission" date="2024-06" db="EMBL/GenBank/DDBJ databases">
        <title>Genomic Encyclopedia of Type Strains, Phase V (KMG-V): Genome sequencing to study the core and pangenomes of soil and plant-associated prokaryotes.</title>
        <authorList>
            <person name="Whitman W."/>
        </authorList>
    </citation>
    <scope>NUCLEOTIDE SEQUENCE [LARGE SCALE GENOMIC DNA]</scope>
    <source>
        <strain evidence="8 9">NE40</strain>
    </source>
</reference>
<keyword evidence="3 6" id="KW-0812">Transmembrane</keyword>
<keyword evidence="4 6" id="KW-1133">Transmembrane helix</keyword>